<accession>A0AA39GTX5</accession>
<evidence type="ECO:0000256" key="7">
    <source>
        <dbReference type="ARBA" id="ARBA00023033"/>
    </source>
</evidence>
<dbReference type="PANTHER" id="PTHR24300:SF414">
    <property type="entry name" value="CYTOCHROME P450 FAMILY"/>
    <property type="match status" value="1"/>
</dbReference>
<evidence type="ECO:0000256" key="13">
    <source>
        <dbReference type="SAM" id="Phobius"/>
    </source>
</evidence>
<dbReference type="Proteomes" id="UP001175271">
    <property type="component" value="Unassembled WGS sequence"/>
</dbReference>
<dbReference type="SUPFAM" id="SSF47459">
    <property type="entry name" value="HLH, helix-loop-helix DNA-binding domain"/>
    <property type="match status" value="1"/>
</dbReference>
<dbReference type="GO" id="GO:0046983">
    <property type="term" value="F:protein dimerization activity"/>
    <property type="evidence" value="ECO:0007669"/>
    <property type="project" value="InterPro"/>
</dbReference>
<evidence type="ECO:0000256" key="11">
    <source>
        <dbReference type="PIRSR" id="PIRSR602401-1"/>
    </source>
</evidence>
<dbReference type="CDD" id="cd20617">
    <property type="entry name" value="CYP1_2-like"/>
    <property type="match status" value="1"/>
</dbReference>
<comment type="subcellular location">
    <subcellularLocation>
        <location evidence="2">Nucleus</location>
    </subcellularLocation>
</comment>
<dbReference type="GO" id="GO:0006805">
    <property type="term" value="P:xenobiotic metabolic process"/>
    <property type="evidence" value="ECO:0007669"/>
    <property type="project" value="TreeGrafter"/>
</dbReference>
<feature type="transmembrane region" description="Helical" evidence="13">
    <location>
        <begin position="32"/>
        <end position="48"/>
    </location>
</feature>
<dbReference type="Gene3D" id="1.10.630.10">
    <property type="entry name" value="Cytochrome P450"/>
    <property type="match status" value="1"/>
</dbReference>
<dbReference type="PANTHER" id="PTHR24300">
    <property type="entry name" value="CYTOCHROME P450 508A4-RELATED"/>
    <property type="match status" value="1"/>
</dbReference>
<keyword evidence="7" id="KW-0503">Monooxygenase</keyword>
<comment type="cofactor">
    <cofactor evidence="1 11">
        <name>heme</name>
        <dbReference type="ChEBI" id="CHEBI:30413"/>
    </cofactor>
</comment>
<dbReference type="GO" id="GO:0016712">
    <property type="term" value="F:oxidoreductase activity, acting on paired donors, with incorporation or reduction of molecular oxygen, reduced flavin or flavoprotein as one donor, and incorporation of one atom of oxygen"/>
    <property type="evidence" value="ECO:0007669"/>
    <property type="project" value="TreeGrafter"/>
</dbReference>
<keyword evidence="4 11" id="KW-0479">Metal-binding</keyword>
<feature type="compositionally biased region" description="Acidic residues" evidence="12">
    <location>
        <begin position="868"/>
        <end position="885"/>
    </location>
</feature>
<gene>
    <name evidence="15" type="ORF">QR680_000237</name>
</gene>
<dbReference type="SMART" id="SM00353">
    <property type="entry name" value="HLH"/>
    <property type="match status" value="1"/>
</dbReference>
<dbReference type="Gene3D" id="4.10.280.10">
    <property type="entry name" value="Helix-loop-helix DNA-binding domain"/>
    <property type="match status" value="1"/>
</dbReference>
<evidence type="ECO:0000256" key="3">
    <source>
        <dbReference type="ARBA" id="ARBA00010617"/>
    </source>
</evidence>
<feature type="transmembrane region" description="Helical" evidence="13">
    <location>
        <begin position="9"/>
        <end position="26"/>
    </location>
</feature>
<reference evidence="15" key="1">
    <citation type="submission" date="2023-06" db="EMBL/GenBank/DDBJ databases">
        <title>Genomic analysis of the entomopathogenic nematode Steinernema hermaphroditum.</title>
        <authorList>
            <person name="Schwarz E.M."/>
            <person name="Heppert J.K."/>
            <person name="Baniya A."/>
            <person name="Schwartz H.T."/>
            <person name="Tan C.-H."/>
            <person name="Antoshechkin I."/>
            <person name="Sternberg P.W."/>
            <person name="Goodrich-Blair H."/>
            <person name="Dillman A.R."/>
        </authorList>
    </citation>
    <scope>NUCLEOTIDE SEQUENCE</scope>
    <source>
        <strain evidence="15">PS9179</strain>
        <tissue evidence="15">Whole animal</tissue>
    </source>
</reference>
<keyword evidence="8" id="KW-0238">DNA-binding</keyword>
<dbReference type="GO" id="GO:0005506">
    <property type="term" value="F:iron ion binding"/>
    <property type="evidence" value="ECO:0007669"/>
    <property type="project" value="InterPro"/>
</dbReference>
<dbReference type="PROSITE" id="PS50888">
    <property type="entry name" value="BHLH"/>
    <property type="match status" value="1"/>
</dbReference>
<feature type="domain" description="BHLH" evidence="14">
    <location>
        <begin position="714"/>
        <end position="765"/>
    </location>
</feature>
<keyword evidence="13" id="KW-1133">Transmembrane helix</keyword>
<keyword evidence="13" id="KW-0812">Transmembrane</keyword>
<dbReference type="GO" id="GO:0005634">
    <property type="term" value="C:nucleus"/>
    <property type="evidence" value="ECO:0007669"/>
    <property type="project" value="UniProtKB-SubCell"/>
</dbReference>
<evidence type="ECO:0000256" key="9">
    <source>
        <dbReference type="ARBA" id="ARBA00023242"/>
    </source>
</evidence>
<dbReference type="InterPro" id="IPR001128">
    <property type="entry name" value="Cyt_P450"/>
</dbReference>
<name>A0AA39GTX5_9BILA</name>
<dbReference type="Pfam" id="PF00067">
    <property type="entry name" value="p450"/>
    <property type="match status" value="1"/>
</dbReference>
<feature type="region of interest" description="Disordered" evidence="12">
    <location>
        <begin position="686"/>
        <end position="721"/>
    </location>
</feature>
<dbReference type="GO" id="GO:0020037">
    <property type="term" value="F:heme binding"/>
    <property type="evidence" value="ECO:0007669"/>
    <property type="project" value="InterPro"/>
</dbReference>
<feature type="region of interest" description="Disordered" evidence="12">
    <location>
        <begin position="808"/>
        <end position="885"/>
    </location>
</feature>
<keyword evidence="9" id="KW-0539">Nucleus</keyword>
<keyword evidence="11" id="KW-0349">Heme</keyword>
<protein>
    <recommendedName>
        <fullName evidence="10">Myoblast determination protein 1 homolog</fullName>
    </recommendedName>
</protein>
<dbReference type="InterPro" id="IPR050182">
    <property type="entry name" value="Cytochrome_P450_fam2"/>
</dbReference>
<sequence>MSGHSVNTVLRLISLLGVCFIAFRVLRVLPTQFYITALLAISLLYVFHEVHWKRRRLPPGPTPWLVAGNMPSLLVQPDIDKLFLSWKQKYGNVFTFWIGPFPMVMVAEAETMKRYFVRNGEIFSHRWRNFITDTVMGGANGIVQIDGDKWREQRRFSMHVLRDFGVGKAIMEQKIMMEVDFFIQYLEETCCSATGQGHNVDIAACLSVCVGNIINSILFGHRFPQGSKEFAELSAVLDSQSQLVIRPIMGLYIAAPITSQIPILNWPFKKLIDLRTKLWTYLKAQVKDHKGRFNPSEEVTDFTFAYLKEMHDRDAGQDIGFFSEWQLTMLLLDLFFAGMETTVTTLKWGFLMMMLNEQVQRKVHRELDELPQRVELAHRSKLQYTQATINEIQRIANILPINLLRTVSEDVSIDGFHFPANTLVIPQISIVMNDPKNFPDPKVFNPDRFLDLDGNVQKSENFMPFSIGKRQCLGESLAKAELFLIFSNIMRNFEFHVDDASNPPKSKRVLGLTLKSSKGQNSFRKPTLKAATPNSAQYASLSFRTKVGVMNSESGQYDSLYGAYQTQAPARITAAAEITPLTSFGAHQTTAAEYTGIPGYDIYRCQYYSPYGTGTPSSFYPAELNVNVSPFQRPAAAFATGQDLKAEIKLEKDHPVGIEINSLVSVADISGVGSGEIHDTVEHPIASGSSVDSVSVQGSSNANDEGLSAPRRLDRRKAATMRERRRLRKVNEAFEVVKQRTNLNHNQRLPKVEILRNAIEYISELEQLLRECGRMTKIMCANAGMSIDPNVDYPISVSVAGGAYYQTSPYPDGDSDDMSAGHQGGESGGQKKSSLDHLSTIVKNIPGEGQQPAAPNASGEPESHDHDDVEEDDDDDDDVDDSDAD</sequence>
<dbReference type="FunFam" id="1.10.630.10:FF:000036">
    <property type="entry name" value="CYtochrome P450 family"/>
    <property type="match status" value="1"/>
</dbReference>
<evidence type="ECO:0000256" key="12">
    <source>
        <dbReference type="SAM" id="MobiDB-lite"/>
    </source>
</evidence>
<dbReference type="FunFam" id="4.10.280.10:FF:000005">
    <property type="entry name" value="Myogenic factor"/>
    <property type="match status" value="1"/>
</dbReference>
<proteinExistence type="inferred from homology"/>
<keyword evidence="13" id="KW-0472">Membrane</keyword>
<feature type="compositionally biased region" description="Low complexity" evidence="12">
    <location>
        <begin position="687"/>
        <end position="700"/>
    </location>
</feature>
<dbReference type="PROSITE" id="PS00086">
    <property type="entry name" value="CYTOCHROME_P450"/>
    <property type="match status" value="1"/>
</dbReference>
<evidence type="ECO:0000256" key="6">
    <source>
        <dbReference type="ARBA" id="ARBA00023004"/>
    </source>
</evidence>
<dbReference type="CDD" id="cd19699">
    <property type="entry name" value="bHLH_TS_dMYOD_like"/>
    <property type="match status" value="1"/>
</dbReference>
<dbReference type="InterPro" id="IPR011598">
    <property type="entry name" value="bHLH_dom"/>
</dbReference>
<dbReference type="SUPFAM" id="SSF48264">
    <property type="entry name" value="Cytochrome P450"/>
    <property type="match status" value="1"/>
</dbReference>
<dbReference type="EMBL" id="JAUCMV010000005">
    <property type="protein sequence ID" value="KAK0393490.1"/>
    <property type="molecule type" value="Genomic_DNA"/>
</dbReference>
<dbReference type="GO" id="GO:0005737">
    <property type="term" value="C:cytoplasm"/>
    <property type="evidence" value="ECO:0007669"/>
    <property type="project" value="TreeGrafter"/>
</dbReference>
<dbReference type="GO" id="GO:0006082">
    <property type="term" value="P:organic acid metabolic process"/>
    <property type="evidence" value="ECO:0007669"/>
    <property type="project" value="TreeGrafter"/>
</dbReference>
<dbReference type="InterPro" id="IPR036396">
    <property type="entry name" value="Cyt_P450_sf"/>
</dbReference>
<feature type="binding site" description="axial binding residue" evidence="11">
    <location>
        <position position="472"/>
    </location>
    <ligand>
        <name>heme</name>
        <dbReference type="ChEBI" id="CHEBI:30413"/>
    </ligand>
    <ligandPart>
        <name>Fe</name>
        <dbReference type="ChEBI" id="CHEBI:18248"/>
    </ligandPart>
</feature>
<evidence type="ECO:0000259" key="14">
    <source>
        <dbReference type="PROSITE" id="PS50888"/>
    </source>
</evidence>
<dbReference type="AlphaFoldDB" id="A0AA39GTX5"/>
<evidence type="ECO:0000256" key="2">
    <source>
        <dbReference type="ARBA" id="ARBA00004123"/>
    </source>
</evidence>
<evidence type="ECO:0000256" key="5">
    <source>
        <dbReference type="ARBA" id="ARBA00023002"/>
    </source>
</evidence>
<evidence type="ECO:0000256" key="8">
    <source>
        <dbReference type="ARBA" id="ARBA00023125"/>
    </source>
</evidence>
<dbReference type="PRINTS" id="PR00385">
    <property type="entry name" value="P450"/>
</dbReference>
<dbReference type="PRINTS" id="PR00463">
    <property type="entry name" value="EP450I"/>
</dbReference>
<keyword evidence="6 11" id="KW-0408">Iron</keyword>
<organism evidence="15 16">
    <name type="scientific">Steinernema hermaphroditum</name>
    <dbReference type="NCBI Taxonomy" id="289476"/>
    <lineage>
        <taxon>Eukaryota</taxon>
        <taxon>Metazoa</taxon>
        <taxon>Ecdysozoa</taxon>
        <taxon>Nematoda</taxon>
        <taxon>Chromadorea</taxon>
        <taxon>Rhabditida</taxon>
        <taxon>Tylenchina</taxon>
        <taxon>Panagrolaimomorpha</taxon>
        <taxon>Strongyloidoidea</taxon>
        <taxon>Steinernematidae</taxon>
        <taxon>Steinernema</taxon>
    </lineage>
</organism>
<dbReference type="InterPro" id="IPR017972">
    <property type="entry name" value="Cyt_P450_CS"/>
</dbReference>
<dbReference type="InterPro" id="IPR002401">
    <property type="entry name" value="Cyt_P450_E_grp-I"/>
</dbReference>
<keyword evidence="5" id="KW-0560">Oxidoreductase</keyword>
<comment type="caution">
    <text evidence="15">The sequence shown here is derived from an EMBL/GenBank/DDBJ whole genome shotgun (WGS) entry which is preliminary data.</text>
</comment>
<evidence type="ECO:0000256" key="4">
    <source>
        <dbReference type="ARBA" id="ARBA00022723"/>
    </source>
</evidence>
<evidence type="ECO:0000256" key="10">
    <source>
        <dbReference type="ARBA" id="ARBA00070761"/>
    </source>
</evidence>
<evidence type="ECO:0000313" key="15">
    <source>
        <dbReference type="EMBL" id="KAK0393490.1"/>
    </source>
</evidence>
<evidence type="ECO:0000256" key="1">
    <source>
        <dbReference type="ARBA" id="ARBA00001971"/>
    </source>
</evidence>
<dbReference type="GO" id="GO:0003677">
    <property type="term" value="F:DNA binding"/>
    <property type="evidence" value="ECO:0007669"/>
    <property type="project" value="UniProtKB-KW"/>
</dbReference>
<comment type="similarity">
    <text evidence="3">Belongs to the cytochrome P450 family.</text>
</comment>
<dbReference type="Pfam" id="PF00010">
    <property type="entry name" value="HLH"/>
    <property type="match status" value="1"/>
</dbReference>
<evidence type="ECO:0000313" key="16">
    <source>
        <dbReference type="Proteomes" id="UP001175271"/>
    </source>
</evidence>
<keyword evidence="16" id="KW-1185">Reference proteome</keyword>
<dbReference type="InterPro" id="IPR036638">
    <property type="entry name" value="HLH_DNA-bd_sf"/>
</dbReference>